<evidence type="ECO:0000256" key="2">
    <source>
        <dbReference type="ARBA" id="ARBA00023267"/>
    </source>
</evidence>
<dbReference type="AlphaFoldDB" id="A0A1Q2D2Z9"/>
<dbReference type="InterPro" id="IPR003142">
    <property type="entry name" value="BPL_C"/>
</dbReference>
<keyword evidence="1 5" id="KW-0436">Ligase</keyword>
<dbReference type="Gene3D" id="2.30.30.100">
    <property type="match status" value="1"/>
</dbReference>
<name>A0A1Q2D2Z9_9ACTN</name>
<dbReference type="InterPro" id="IPR045864">
    <property type="entry name" value="aa-tRNA-synth_II/BPL/LPL"/>
</dbReference>
<accession>A0A1Q2D2Z9</accession>
<dbReference type="PANTHER" id="PTHR12835:SF5">
    <property type="entry name" value="BIOTIN--PROTEIN LIGASE"/>
    <property type="match status" value="1"/>
</dbReference>
<dbReference type="InterPro" id="IPR004408">
    <property type="entry name" value="Biotin_CoA_COase_ligase"/>
</dbReference>
<dbReference type="EMBL" id="CP019607">
    <property type="protein sequence ID" value="AQP52631.1"/>
    <property type="molecule type" value="Genomic_DNA"/>
</dbReference>
<dbReference type="STRING" id="399497.BW733_13480"/>
<dbReference type="GO" id="GO:0004077">
    <property type="term" value="F:biotin--[biotin carboxyl-carrier protein] ligase activity"/>
    <property type="evidence" value="ECO:0007669"/>
    <property type="project" value="UniProtKB-EC"/>
</dbReference>
<dbReference type="CDD" id="cd16442">
    <property type="entry name" value="BPL"/>
    <property type="match status" value="1"/>
</dbReference>
<evidence type="ECO:0000313" key="6">
    <source>
        <dbReference type="Proteomes" id="UP000188235"/>
    </source>
</evidence>
<dbReference type="SUPFAM" id="SSF55681">
    <property type="entry name" value="Class II aaRS and biotin synthetases"/>
    <property type="match status" value="1"/>
</dbReference>
<evidence type="ECO:0000256" key="1">
    <source>
        <dbReference type="ARBA" id="ARBA00022598"/>
    </source>
</evidence>
<feature type="domain" description="BPL/LPL catalytic" evidence="4">
    <location>
        <begin position="1"/>
        <end position="178"/>
    </location>
</feature>
<dbReference type="Pfam" id="PF03099">
    <property type="entry name" value="BPL_LplA_LipB"/>
    <property type="match status" value="1"/>
</dbReference>
<dbReference type="KEGG" id="tfa:BW733_13480"/>
<dbReference type="PROSITE" id="PS51733">
    <property type="entry name" value="BPL_LPL_CATALYTIC"/>
    <property type="match status" value="1"/>
</dbReference>
<dbReference type="Gene3D" id="3.30.930.10">
    <property type="entry name" value="Bira Bifunctional Protein, Domain 2"/>
    <property type="match status" value="1"/>
</dbReference>
<reference evidence="5 6" key="1">
    <citation type="journal article" date="2008" name="Int. J. Syst. Evol. Microbiol.">
        <title>Tessaracoccus flavescens sp. nov., isolated from marine sediment.</title>
        <authorList>
            <person name="Lee D.W."/>
            <person name="Lee S.D."/>
        </authorList>
    </citation>
    <scope>NUCLEOTIDE SEQUENCE [LARGE SCALE GENOMIC DNA]</scope>
    <source>
        <strain evidence="5 6">SST-39T</strain>
    </source>
</reference>
<dbReference type="NCBIfam" id="TIGR00121">
    <property type="entry name" value="birA_ligase"/>
    <property type="match status" value="1"/>
</dbReference>
<gene>
    <name evidence="5" type="ORF">BW733_13480</name>
</gene>
<evidence type="ECO:0000256" key="3">
    <source>
        <dbReference type="ARBA" id="ARBA00024227"/>
    </source>
</evidence>
<dbReference type="PANTHER" id="PTHR12835">
    <property type="entry name" value="BIOTIN PROTEIN LIGASE"/>
    <property type="match status" value="1"/>
</dbReference>
<protein>
    <recommendedName>
        <fullName evidence="3">biotin--[biotin carboxyl-carrier protein] ligase</fullName>
        <ecNumber evidence="3">6.3.4.15</ecNumber>
    </recommendedName>
</protein>
<dbReference type="InterPro" id="IPR004143">
    <property type="entry name" value="BPL_LPL_catalytic"/>
</dbReference>
<proteinExistence type="predicted"/>
<dbReference type="GO" id="GO:0005737">
    <property type="term" value="C:cytoplasm"/>
    <property type="evidence" value="ECO:0007669"/>
    <property type="project" value="TreeGrafter"/>
</dbReference>
<evidence type="ECO:0000259" key="4">
    <source>
        <dbReference type="PROSITE" id="PS51733"/>
    </source>
</evidence>
<keyword evidence="6" id="KW-1185">Reference proteome</keyword>
<dbReference type="Pfam" id="PF02237">
    <property type="entry name" value="BPL_C"/>
    <property type="match status" value="1"/>
</dbReference>
<dbReference type="EC" id="6.3.4.15" evidence="3"/>
<evidence type="ECO:0000313" key="5">
    <source>
        <dbReference type="EMBL" id="AQP52631.1"/>
    </source>
</evidence>
<dbReference type="Proteomes" id="UP000188235">
    <property type="component" value="Chromosome"/>
</dbReference>
<keyword evidence="2" id="KW-0092">Biotin</keyword>
<sequence>MFGRIVVDRSTGSTNADVAAIARGGGREGLVHIAMEQTAGRGRLDRSWVSPPGASISMSLLLRPRPEFPQWGWLSILAGMAVSSALMEFAPAPGLVTLKWPNDVLIDGKKVCGILSERVEQPDGARAVVGMGINVALTREQLPVPNATSLALEGFPLDVEAIIAAVLRHFEQHYRSWSLRGSLREEYEARCASIGAPLTITLDGSHRVSGTGRGVDAYGRLQVETATGLQTFAVGDVVHARLGHHA</sequence>
<organism evidence="5 6">
    <name type="scientific">Tessaracoccus flavescens</name>
    <dbReference type="NCBI Taxonomy" id="399497"/>
    <lineage>
        <taxon>Bacteria</taxon>
        <taxon>Bacillati</taxon>
        <taxon>Actinomycetota</taxon>
        <taxon>Actinomycetes</taxon>
        <taxon>Propionibacteriales</taxon>
        <taxon>Propionibacteriaceae</taxon>
        <taxon>Tessaracoccus</taxon>
    </lineage>
</organism>